<evidence type="ECO:0000256" key="6">
    <source>
        <dbReference type="ARBA" id="ARBA00047568"/>
    </source>
</evidence>
<protein>
    <recommendedName>
        <fullName evidence="5">Histone-glutamine methyltransferase</fullName>
    </recommendedName>
</protein>
<keyword evidence="8" id="KW-1185">Reference proteome</keyword>
<evidence type="ECO:0000313" key="7">
    <source>
        <dbReference type="EMBL" id="CAG8588743.1"/>
    </source>
</evidence>
<dbReference type="Gene3D" id="3.30.200.20">
    <property type="entry name" value="Phosphorylase Kinase, domain 1"/>
    <property type="match status" value="1"/>
</dbReference>
<accession>A0A9N9G8J6</accession>
<sequence length="292" mass="33305">MVVGEGSGFFDYRDPEEILKIPNYEARMFFWERLFNNILDMEVREVVRRSREFGRNGNSYRGGRGLVEDLVIKNLVVGESVYGEKISLEDKDGNKLEYRVWNPFRSKLSLGILGVLDNIYKSPKSKSFPSCRIEGLGSISIVYARTSLRSLILLNVFMQDNLSSIVSLYQQSFEGIHHFSLKKMLENIPYAGLGRTGAFREHGHQMYSKTNDEMLEKQIDVVIMVICCFLEKGAPREVLMIQQIRIARTSEVSSRSNSSQELNKICNRFGQTSVITLPLQSQGVPPNFPAQQ</sequence>
<feature type="non-terminal residue" evidence="7">
    <location>
        <position position="1"/>
    </location>
</feature>
<dbReference type="Proteomes" id="UP000789706">
    <property type="component" value="Unassembled WGS sequence"/>
</dbReference>
<proteinExistence type="predicted"/>
<dbReference type="GO" id="GO:0003723">
    <property type="term" value="F:RNA binding"/>
    <property type="evidence" value="ECO:0007669"/>
    <property type="project" value="UniProtKB-KW"/>
</dbReference>
<evidence type="ECO:0000256" key="2">
    <source>
        <dbReference type="ARBA" id="ARBA00022603"/>
    </source>
</evidence>
<evidence type="ECO:0000313" key="8">
    <source>
        <dbReference type="Proteomes" id="UP000789706"/>
    </source>
</evidence>
<comment type="catalytic activity">
    <reaction evidence="6">
        <text>L-glutaminyl-[histone H2A] + S-adenosyl-L-methionine = N(5)-methyl-L-glutaminyl-[histone H2A] + S-adenosyl-L-homocysteine + H(+)</text>
        <dbReference type="Rhea" id="RHEA:50904"/>
        <dbReference type="Rhea" id="RHEA-COMP:12837"/>
        <dbReference type="Rhea" id="RHEA-COMP:12839"/>
        <dbReference type="ChEBI" id="CHEBI:15378"/>
        <dbReference type="ChEBI" id="CHEBI:30011"/>
        <dbReference type="ChEBI" id="CHEBI:57856"/>
        <dbReference type="ChEBI" id="CHEBI:59789"/>
        <dbReference type="ChEBI" id="CHEBI:61891"/>
    </reaction>
</comment>
<gene>
    <name evidence="7" type="ORF">DEBURN_LOCUS8944</name>
</gene>
<dbReference type="GO" id="GO:0031428">
    <property type="term" value="C:box C/D methylation guide snoRNP complex"/>
    <property type="evidence" value="ECO:0007669"/>
    <property type="project" value="TreeGrafter"/>
</dbReference>
<dbReference type="PANTHER" id="PTHR10335">
    <property type="entry name" value="RRNA 2-O-METHYLTRANSFERASE FIBRILLARIN"/>
    <property type="match status" value="1"/>
</dbReference>
<keyword evidence="2" id="KW-0489">Methyltransferase</keyword>
<comment type="caution">
    <text evidence="7">The sequence shown here is derived from an EMBL/GenBank/DDBJ whole genome shotgun (WGS) entry which is preliminary data.</text>
</comment>
<organism evidence="7 8">
    <name type="scientific">Diversispora eburnea</name>
    <dbReference type="NCBI Taxonomy" id="1213867"/>
    <lineage>
        <taxon>Eukaryota</taxon>
        <taxon>Fungi</taxon>
        <taxon>Fungi incertae sedis</taxon>
        <taxon>Mucoromycota</taxon>
        <taxon>Glomeromycotina</taxon>
        <taxon>Glomeromycetes</taxon>
        <taxon>Diversisporales</taxon>
        <taxon>Diversisporaceae</taxon>
        <taxon>Diversispora</taxon>
    </lineage>
</organism>
<keyword evidence="1" id="KW-0698">rRNA processing</keyword>
<dbReference type="OrthoDB" id="1859733at2759"/>
<dbReference type="GO" id="GO:0000494">
    <property type="term" value="P:box C/D sno(s)RNA 3'-end processing"/>
    <property type="evidence" value="ECO:0007669"/>
    <property type="project" value="TreeGrafter"/>
</dbReference>
<evidence type="ECO:0000256" key="1">
    <source>
        <dbReference type="ARBA" id="ARBA00022552"/>
    </source>
</evidence>
<dbReference type="AlphaFoldDB" id="A0A9N9G8J6"/>
<dbReference type="GO" id="GO:1990259">
    <property type="term" value="F:histone H2AQ104 methyltransferase activity"/>
    <property type="evidence" value="ECO:0007669"/>
    <property type="project" value="TreeGrafter"/>
</dbReference>
<dbReference type="PANTHER" id="PTHR10335:SF17">
    <property type="entry name" value="FIBRILLARIN"/>
    <property type="match status" value="1"/>
</dbReference>
<dbReference type="EMBL" id="CAJVPK010001494">
    <property type="protein sequence ID" value="CAG8588743.1"/>
    <property type="molecule type" value="Genomic_DNA"/>
</dbReference>
<name>A0A9N9G8J6_9GLOM</name>
<keyword evidence="4" id="KW-0694">RNA-binding</keyword>
<reference evidence="7" key="1">
    <citation type="submission" date="2021-06" db="EMBL/GenBank/DDBJ databases">
        <authorList>
            <person name="Kallberg Y."/>
            <person name="Tangrot J."/>
            <person name="Rosling A."/>
        </authorList>
    </citation>
    <scope>NUCLEOTIDE SEQUENCE</scope>
    <source>
        <strain evidence="7">AZ414A</strain>
    </source>
</reference>
<dbReference type="GO" id="GO:0008649">
    <property type="term" value="F:rRNA methyltransferase activity"/>
    <property type="evidence" value="ECO:0007669"/>
    <property type="project" value="TreeGrafter"/>
</dbReference>
<dbReference type="PRINTS" id="PR00052">
    <property type="entry name" value="FIBRILLARIN"/>
</dbReference>
<keyword evidence="3" id="KW-0808">Transferase</keyword>
<dbReference type="GO" id="GO:0032040">
    <property type="term" value="C:small-subunit processome"/>
    <property type="evidence" value="ECO:0007669"/>
    <property type="project" value="TreeGrafter"/>
</dbReference>
<dbReference type="InterPro" id="IPR000692">
    <property type="entry name" value="Fibrillarin"/>
</dbReference>
<dbReference type="SMART" id="SM01206">
    <property type="entry name" value="Fibrillarin"/>
    <property type="match status" value="1"/>
</dbReference>
<evidence type="ECO:0000256" key="5">
    <source>
        <dbReference type="ARBA" id="ARBA00032245"/>
    </source>
</evidence>
<evidence type="ECO:0000256" key="4">
    <source>
        <dbReference type="ARBA" id="ARBA00022884"/>
    </source>
</evidence>
<evidence type="ECO:0000256" key="3">
    <source>
        <dbReference type="ARBA" id="ARBA00022679"/>
    </source>
</evidence>
<dbReference type="Pfam" id="PF01269">
    <property type="entry name" value="Fibrillarin"/>
    <property type="match status" value="1"/>
</dbReference>